<feature type="compositionally biased region" description="Basic and acidic residues" evidence="19">
    <location>
        <begin position="1375"/>
        <end position="1384"/>
    </location>
</feature>
<evidence type="ECO:0000256" key="19">
    <source>
        <dbReference type="SAM" id="MobiDB-lite"/>
    </source>
</evidence>
<dbReference type="InterPro" id="IPR013151">
    <property type="entry name" value="Immunoglobulin_dom"/>
</dbReference>
<feature type="region of interest" description="Disordered" evidence="19">
    <location>
        <begin position="1318"/>
        <end position="1401"/>
    </location>
</feature>
<comment type="subcellular location">
    <subcellularLocation>
        <location evidence="2">Cell membrane</location>
    </subcellularLocation>
    <subcellularLocation>
        <location evidence="1">Membrane</location>
        <topology evidence="1">Single-pass membrane protein</topology>
    </subcellularLocation>
</comment>
<evidence type="ECO:0000256" key="5">
    <source>
        <dbReference type="ARBA" id="ARBA00022692"/>
    </source>
</evidence>
<feature type="domain" description="Ig-like" evidence="23">
    <location>
        <begin position="555"/>
        <end position="651"/>
    </location>
</feature>
<dbReference type="InterPro" id="IPR003598">
    <property type="entry name" value="Ig_sub2"/>
</dbReference>
<keyword evidence="12" id="KW-0393">Immunoglobulin domain</keyword>
<feature type="signal peptide" evidence="21">
    <location>
        <begin position="1"/>
        <end position="21"/>
    </location>
</feature>
<feature type="compositionally biased region" description="Polar residues" evidence="19">
    <location>
        <begin position="1387"/>
        <end position="1401"/>
    </location>
</feature>
<dbReference type="GO" id="GO:0005886">
    <property type="term" value="C:plasma membrane"/>
    <property type="evidence" value="ECO:0007669"/>
    <property type="project" value="UniProtKB-SubCell"/>
</dbReference>
<dbReference type="Pfam" id="PF00047">
    <property type="entry name" value="ig"/>
    <property type="match status" value="1"/>
</dbReference>
<evidence type="ECO:0000256" key="6">
    <source>
        <dbReference type="ARBA" id="ARBA00022737"/>
    </source>
</evidence>
<dbReference type="Pfam" id="PF07679">
    <property type="entry name" value="I-set"/>
    <property type="match status" value="1"/>
</dbReference>
<dbReference type="InterPro" id="IPR017441">
    <property type="entry name" value="Protein_kinase_ATP_BS"/>
</dbReference>
<evidence type="ECO:0000256" key="15">
    <source>
        <dbReference type="PIRSR" id="PIRSR000615-2"/>
    </source>
</evidence>
<keyword evidence="16" id="KW-0479">Metal-binding</keyword>
<dbReference type="InterPro" id="IPR000719">
    <property type="entry name" value="Prot_kinase_dom"/>
</dbReference>
<dbReference type="EMBL" id="NEVH01027059">
    <property type="protein sequence ID" value="PNF14064.1"/>
    <property type="molecule type" value="Genomic_DNA"/>
</dbReference>
<dbReference type="InParanoid" id="A0A2J7PCL3"/>
<dbReference type="FunFam" id="2.60.40.10:FF:000005">
    <property type="entry name" value="Neuronal cell adhesion molecule"/>
    <property type="match status" value="1"/>
</dbReference>
<evidence type="ECO:0000256" key="20">
    <source>
        <dbReference type="SAM" id="Phobius"/>
    </source>
</evidence>
<sequence>MAVVFHVCFFILCVFTSLITGYEHMVEIRPPQLIPESSGSKEISSGDDFELVCQSDRPIHWFYPQLAMDIEEDESYGPSSQISISNAVTNTGEYHSVLKVTNAIFLDTGFYYCVVNGTTDLKNALENVTHVYVYVRDLINLLVKDGNFVIETVSQHQPAVIPCRPTSLDVNVTLWKDGTEIHLGTHEEGVMNVTYDPTIGFTLDPINVMHMGIYMCIASLGEVSEELLCHLDILKGSSFIPKPTINDTYLNPVVVGERLYLECIARATRGIKFTIQWHLPETVKSGRAIFSESIPYHNCGQDITYHCSVRSLTIENVTLEDKGNYTCQVTDHNKVTNKETKLIKVHEVGQSYINLTVDALTVQVKAGVDHVQWVINVDASPIPSYIWFDKSHEEIKPQNSLKYKIEERKWKTQIMLIINKITIHDAGTYEFRAYTDKVEKILNLTLVVTDKPAVSLESTPSSLYQLNMTYSLQCKIVGFPQPQVTWFFNDCDLMHECEERNFKEIQVTYSPEVSDNTYSDTLEWTVKTPGLIKCFANNSEGSSSETVSLFITDIPEDKDFSIWGKPEKVVVGDNFTLHCGATKYNYTEPILWFEKREGYDSDRQVQNNSGCFVSRNDTEYSYRISITWKDIPAKSDAAYICYASRNEDGMTDARVEYVHVYDPISISLITNMNTSEVIMESGSSLELVCIAEGLPVPKVRWYKDGIPIGEDPRIELKDRNQTLFIQFAKLEDEGTYRCVVSNRLEEVSRTTTLQFKDKPGINTPLVIFAVLVPAVLAVLIIYLCIRIRADRKLRRELNIAGLANFEKGALDSINPELSVDDQAELLPYDKKWEFPRDKLKLGKQLGAGAFGVVLKAEAWGIVEGEMKTTVAVKMVKRNADRTYIRALASELKIMVHLGKHLNVVNLLGASTKNLAKMELLVIVEYCRFGNLHNYLLRHREDFIDQLDPKTGWIDPTIGVELLSRNESIKSKSKVKYAALSFSSSSGGDSRSDDMAVDYRAACVHPGDRSPAVAGGDIEMNLISMTPTGEQDECMLSNNSIQPEWRSNYRGDYKGTTRPVCTHDLLCWAFQVARGMDYLASRKVMHGDLAARNILLADDNIVKICDFGLAKSMYKSDNYRKKGDGPLPVKWMAVESIRDRIFSTQSDVWSYGIVLWEFFSLARTPYPGMEADEKLYNKLVSGYRMEQPQYAPGGIYNIMMECWETRPIQRPSFGELAEKLGCMLEESVRRHYVDLNNPYIDMNTQWMQGLQNDYLSMMNSPSYGNMVSPTLDDSDHEYVNSPPHTEGTLLDGGDISGYLHMKSPGSEVIFSPKRKEGNVFNFSPHLQQQRRQRNTETEKAQGMEQKPMLSSSRNGSESDVEPDHLSDSNRGSDFSSQKEGDELKNRRQNGSNSSEIPSFSNPCYQSIIPITLSSDNYINMPQQKKSMYDNKRSPTESQNENEDGNISNPSLMSTTEHEQDLSHKTSPHSAKLEGDLHNGMKYQNTFLNPNYQSQIKTKNSTYVNVPRHDHKTSDASSGFQSDADDCLFVT</sequence>
<evidence type="ECO:0000256" key="13">
    <source>
        <dbReference type="ARBA" id="ARBA00051243"/>
    </source>
</evidence>
<feature type="domain" description="Ig-like" evidence="23">
    <location>
        <begin position="241"/>
        <end position="343"/>
    </location>
</feature>
<feature type="site" description="Important for interaction with phosphotyrosine-binding proteins" evidence="17">
    <location>
        <position position="1231"/>
    </location>
</feature>
<evidence type="ECO:0000259" key="22">
    <source>
        <dbReference type="PROSITE" id="PS50011"/>
    </source>
</evidence>
<dbReference type="FunFam" id="3.30.200.20:FF:000384">
    <property type="entry name" value="Receptor protein-tyrosine kinase"/>
    <property type="match status" value="1"/>
</dbReference>
<evidence type="ECO:0000256" key="4">
    <source>
        <dbReference type="ARBA" id="ARBA00022475"/>
    </source>
</evidence>
<evidence type="ECO:0000256" key="14">
    <source>
        <dbReference type="PIRSR" id="PIRSR000615-1"/>
    </source>
</evidence>
<keyword evidence="9" id="KW-1015">Disulfide bond</keyword>
<dbReference type="SUPFAM" id="SSF48726">
    <property type="entry name" value="Immunoglobulin"/>
    <property type="match status" value="7"/>
</dbReference>
<evidence type="ECO:0000256" key="3">
    <source>
        <dbReference type="ARBA" id="ARBA00011902"/>
    </source>
</evidence>
<dbReference type="PANTHER" id="PTHR24416">
    <property type="entry name" value="TYROSINE-PROTEIN KINASE RECEPTOR"/>
    <property type="match status" value="1"/>
</dbReference>
<comment type="catalytic activity">
    <reaction evidence="13">
        <text>L-tyrosyl-[protein] + ATP = O-phospho-L-tyrosyl-[protein] + ADP + H(+)</text>
        <dbReference type="Rhea" id="RHEA:10596"/>
        <dbReference type="Rhea" id="RHEA-COMP:10136"/>
        <dbReference type="Rhea" id="RHEA-COMP:20101"/>
        <dbReference type="ChEBI" id="CHEBI:15378"/>
        <dbReference type="ChEBI" id="CHEBI:30616"/>
        <dbReference type="ChEBI" id="CHEBI:46858"/>
        <dbReference type="ChEBI" id="CHEBI:61978"/>
        <dbReference type="ChEBI" id="CHEBI:456216"/>
        <dbReference type="EC" id="2.7.10.1"/>
    </reaction>
</comment>
<evidence type="ECO:0000256" key="21">
    <source>
        <dbReference type="SAM" id="SignalP"/>
    </source>
</evidence>
<feature type="active site" description="Proton acceptor" evidence="14">
    <location>
        <position position="1087"/>
    </location>
</feature>
<comment type="caution">
    <text evidence="24">The sequence shown here is derived from an EMBL/GenBank/DDBJ whole genome shotgun (WGS) entry which is preliminary data.</text>
</comment>
<dbReference type="PROSITE" id="PS50835">
    <property type="entry name" value="IG_LIKE"/>
    <property type="match status" value="5"/>
</dbReference>
<proteinExistence type="predicted"/>
<dbReference type="STRING" id="105785.A0A2J7PCL3"/>
<feature type="compositionally biased region" description="Polar residues" evidence="19">
    <location>
        <begin position="1347"/>
        <end position="1356"/>
    </location>
</feature>
<dbReference type="PIRSF" id="PIRSF000615">
    <property type="entry name" value="TyrPK_CSF1-R"/>
    <property type="match status" value="1"/>
</dbReference>
<dbReference type="InterPro" id="IPR008266">
    <property type="entry name" value="Tyr_kinase_AS"/>
</dbReference>
<keyword evidence="5 20" id="KW-0812">Transmembrane</keyword>
<feature type="binding site" evidence="15">
    <location>
        <position position="1091"/>
    </location>
    <ligand>
        <name>ATP</name>
        <dbReference type="ChEBI" id="CHEBI:30616"/>
    </ligand>
</feature>
<dbReference type="Gene3D" id="2.60.40.10">
    <property type="entry name" value="Immunoglobulins"/>
    <property type="match status" value="7"/>
</dbReference>
<evidence type="ECO:0000256" key="18">
    <source>
        <dbReference type="PROSITE-ProRule" id="PRU10141"/>
    </source>
</evidence>
<evidence type="ECO:0000256" key="7">
    <source>
        <dbReference type="ARBA" id="ARBA00022989"/>
    </source>
</evidence>
<keyword evidence="6" id="KW-0677">Repeat</keyword>
<dbReference type="PROSITE" id="PS50011">
    <property type="entry name" value="PROTEIN_KINASE_DOM"/>
    <property type="match status" value="1"/>
</dbReference>
<feature type="domain" description="Ig-like" evidence="23">
    <location>
        <begin position="452"/>
        <end position="548"/>
    </location>
</feature>
<keyword evidence="4" id="KW-1003">Cell membrane</keyword>
<keyword evidence="7 20" id="KW-1133">Transmembrane helix</keyword>
<dbReference type="Gene3D" id="3.30.200.20">
    <property type="entry name" value="Phosphorylase Kinase, domain 1"/>
    <property type="match status" value="1"/>
</dbReference>
<gene>
    <name evidence="24" type="ORF">B7P43_G03563</name>
</gene>
<keyword evidence="15 18" id="KW-0547">Nucleotide-binding</keyword>
<keyword evidence="21" id="KW-0732">Signal</keyword>
<dbReference type="GO" id="GO:0098609">
    <property type="term" value="P:cell-cell adhesion"/>
    <property type="evidence" value="ECO:0007669"/>
    <property type="project" value="UniProtKB-ARBA"/>
</dbReference>
<dbReference type="SMART" id="SM00408">
    <property type="entry name" value="IGc2"/>
    <property type="match status" value="4"/>
</dbReference>
<reference evidence="24 25" key="1">
    <citation type="submission" date="2017-12" db="EMBL/GenBank/DDBJ databases">
        <title>Hemimetabolous genomes reveal molecular basis of termite eusociality.</title>
        <authorList>
            <person name="Harrison M.C."/>
            <person name="Jongepier E."/>
            <person name="Robertson H.M."/>
            <person name="Arning N."/>
            <person name="Bitard-Feildel T."/>
            <person name="Chao H."/>
            <person name="Childers C.P."/>
            <person name="Dinh H."/>
            <person name="Doddapaneni H."/>
            <person name="Dugan S."/>
            <person name="Gowin J."/>
            <person name="Greiner C."/>
            <person name="Han Y."/>
            <person name="Hu H."/>
            <person name="Hughes D.S.T."/>
            <person name="Huylmans A.-K."/>
            <person name="Kemena C."/>
            <person name="Kremer L.P.M."/>
            <person name="Lee S.L."/>
            <person name="Lopez-Ezquerra A."/>
            <person name="Mallet L."/>
            <person name="Monroy-Kuhn J.M."/>
            <person name="Moser A."/>
            <person name="Murali S.C."/>
            <person name="Muzny D.M."/>
            <person name="Otani S."/>
            <person name="Piulachs M.-D."/>
            <person name="Poelchau M."/>
            <person name="Qu J."/>
            <person name="Schaub F."/>
            <person name="Wada-Katsumata A."/>
            <person name="Worley K.C."/>
            <person name="Xie Q."/>
            <person name="Ylla G."/>
            <person name="Poulsen M."/>
            <person name="Gibbs R.A."/>
            <person name="Schal C."/>
            <person name="Richards S."/>
            <person name="Belles X."/>
            <person name="Korb J."/>
            <person name="Bornberg-Bauer E."/>
        </authorList>
    </citation>
    <scope>NUCLEOTIDE SEQUENCE [LARGE SCALE GENOMIC DNA]</scope>
    <source>
        <tissue evidence="24">Whole body</tissue>
    </source>
</reference>
<dbReference type="Gene3D" id="1.10.510.10">
    <property type="entry name" value="Transferase(Phosphotransferase) domain 1"/>
    <property type="match status" value="1"/>
</dbReference>
<evidence type="ECO:0000256" key="8">
    <source>
        <dbReference type="ARBA" id="ARBA00023136"/>
    </source>
</evidence>
<feature type="domain" description="Ig-like" evidence="23">
    <location>
        <begin position="663"/>
        <end position="754"/>
    </location>
</feature>
<feature type="domain" description="Ig-like" evidence="23">
    <location>
        <begin position="31"/>
        <end position="129"/>
    </location>
</feature>
<feature type="compositionally biased region" description="Polar residues" evidence="19">
    <location>
        <begin position="1443"/>
        <end position="1453"/>
    </location>
</feature>
<evidence type="ECO:0000259" key="23">
    <source>
        <dbReference type="PROSITE" id="PS50835"/>
    </source>
</evidence>
<dbReference type="GO" id="GO:0004714">
    <property type="term" value="F:transmembrane receptor protein tyrosine kinase activity"/>
    <property type="evidence" value="ECO:0007669"/>
    <property type="project" value="UniProtKB-EC"/>
</dbReference>
<dbReference type="InterPro" id="IPR003599">
    <property type="entry name" value="Ig_sub"/>
</dbReference>
<dbReference type="PROSITE" id="PS00109">
    <property type="entry name" value="PROTEIN_KINASE_TYR"/>
    <property type="match status" value="1"/>
</dbReference>
<evidence type="ECO:0000256" key="10">
    <source>
        <dbReference type="ARBA" id="ARBA00023170"/>
    </source>
</evidence>
<accession>A0A2J7PCL3</accession>
<evidence type="ECO:0000256" key="11">
    <source>
        <dbReference type="ARBA" id="ARBA00023180"/>
    </source>
</evidence>
<evidence type="ECO:0000256" key="9">
    <source>
        <dbReference type="ARBA" id="ARBA00023157"/>
    </source>
</evidence>
<dbReference type="InterPro" id="IPR001245">
    <property type="entry name" value="Ser-Thr/Tyr_kinase_cat_dom"/>
</dbReference>
<dbReference type="InterPro" id="IPR007110">
    <property type="entry name" value="Ig-like_dom"/>
</dbReference>
<dbReference type="GO" id="GO:0043235">
    <property type="term" value="C:receptor complex"/>
    <property type="evidence" value="ECO:0007669"/>
    <property type="project" value="TreeGrafter"/>
</dbReference>
<feature type="region of interest" description="Disordered" evidence="19">
    <location>
        <begin position="1424"/>
        <end position="1474"/>
    </location>
</feature>
<evidence type="ECO:0000313" key="25">
    <source>
        <dbReference type="Proteomes" id="UP000235965"/>
    </source>
</evidence>
<dbReference type="Pfam" id="PF13927">
    <property type="entry name" value="Ig_3"/>
    <property type="match status" value="1"/>
</dbReference>
<dbReference type="InterPro" id="IPR036179">
    <property type="entry name" value="Ig-like_dom_sf"/>
</dbReference>
<feature type="region of interest" description="Disordered" evidence="19">
    <location>
        <begin position="1271"/>
        <end position="1291"/>
    </location>
</feature>
<dbReference type="SMART" id="SM00409">
    <property type="entry name" value="IG"/>
    <property type="match status" value="6"/>
</dbReference>
<evidence type="ECO:0000256" key="2">
    <source>
        <dbReference type="ARBA" id="ARBA00004236"/>
    </source>
</evidence>
<protein>
    <recommendedName>
        <fullName evidence="3">receptor protein-tyrosine kinase</fullName>
        <ecNumber evidence="3">2.7.10.1</ecNumber>
    </recommendedName>
</protein>
<keyword evidence="8 20" id="KW-0472">Membrane</keyword>
<name>A0A2J7PCL3_9NEOP</name>
<dbReference type="OrthoDB" id="3256376at2759"/>
<evidence type="ECO:0000256" key="12">
    <source>
        <dbReference type="ARBA" id="ARBA00023319"/>
    </source>
</evidence>
<dbReference type="PRINTS" id="PR01832">
    <property type="entry name" value="VEGFRECEPTOR"/>
</dbReference>
<keyword evidence="11" id="KW-0325">Glycoprotein</keyword>
<dbReference type="Pfam" id="PF07714">
    <property type="entry name" value="PK_Tyr_Ser-Thr"/>
    <property type="match status" value="1"/>
</dbReference>
<dbReference type="SUPFAM" id="SSF56112">
    <property type="entry name" value="Protein kinase-like (PK-like)"/>
    <property type="match status" value="1"/>
</dbReference>
<evidence type="ECO:0000256" key="16">
    <source>
        <dbReference type="PIRSR" id="PIRSR000615-3"/>
    </source>
</evidence>
<feature type="chain" id="PRO_5014443452" description="receptor protein-tyrosine kinase" evidence="21">
    <location>
        <begin position="22"/>
        <end position="1529"/>
    </location>
</feature>
<keyword evidence="16" id="KW-0460">Magnesium</keyword>
<keyword evidence="15 18" id="KW-0067">ATP-binding</keyword>
<dbReference type="GO" id="GO:0046872">
    <property type="term" value="F:metal ion binding"/>
    <property type="evidence" value="ECO:0007669"/>
    <property type="project" value="UniProtKB-KW"/>
</dbReference>
<feature type="binding site" evidence="16">
    <location>
        <position position="1105"/>
    </location>
    <ligand>
        <name>Mg(2+)</name>
        <dbReference type="ChEBI" id="CHEBI:18420"/>
    </ligand>
</feature>
<dbReference type="CDD" id="cd00096">
    <property type="entry name" value="Ig"/>
    <property type="match status" value="1"/>
</dbReference>
<dbReference type="FunFam" id="1.10.510.10:FF:000373">
    <property type="entry name" value="Receptor protein-tyrosine kinase"/>
    <property type="match status" value="1"/>
</dbReference>
<dbReference type="InterPro" id="IPR013098">
    <property type="entry name" value="Ig_I-set"/>
</dbReference>
<dbReference type="EC" id="2.7.10.1" evidence="3"/>
<dbReference type="GO" id="GO:0007169">
    <property type="term" value="P:cell surface receptor protein tyrosine kinase signaling pathway"/>
    <property type="evidence" value="ECO:0007669"/>
    <property type="project" value="TreeGrafter"/>
</dbReference>
<dbReference type="GO" id="GO:0005524">
    <property type="term" value="F:ATP binding"/>
    <property type="evidence" value="ECO:0007669"/>
    <property type="project" value="UniProtKB-UniRule"/>
</dbReference>
<keyword evidence="25" id="KW-1185">Reference proteome</keyword>
<dbReference type="InterPro" id="IPR011009">
    <property type="entry name" value="Kinase-like_dom_sf"/>
</dbReference>
<dbReference type="PANTHER" id="PTHR24416:SF600">
    <property type="entry name" value="PDGF- AND VEGF-RECEPTOR RELATED, ISOFORM J"/>
    <property type="match status" value="1"/>
</dbReference>
<dbReference type="Proteomes" id="UP000235965">
    <property type="component" value="Unassembled WGS sequence"/>
</dbReference>
<feature type="binding site" evidence="16">
    <location>
        <position position="1092"/>
    </location>
    <ligand>
        <name>Mg(2+)</name>
        <dbReference type="ChEBI" id="CHEBI:18420"/>
    </ligand>
</feature>
<organism evidence="24 25">
    <name type="scientific">Cryptotermes secundus</name>
    <dbReference type="NCBI Taxonomy" id="105785"/>
    <lineage>
        <taxon>Eukaryota</taxon>
        <taxon>Metazoa</taxon>
        <taxon>Ecdysozoa</taxon>
        <taxon>Arthropoda</taxon>
        <taxon>Hexapoda</taxon>
        <taxon>Insecta</taxon>
        <taxon>Pterygota</taxon>
        <taxon>Neoptera</taxon>
        <taxon>Polyneoptera</taxon>
        <taxon>Dictyoptera</taxon>
        <taxon>Blattodea</taxon>
        <taxon>Blattoidea</taxon>
        <taxon>Termitoidae</taxon>
        <taxon>Kalotermitidae</taxon>
        <taxon>Cryptotermitinae</taxon>
        <taxon>Cryptotermes</taxon>
    </lineage>
</organism>
<feature type="transmembrane region" description="Helical" evidence="20">
    <location>
        <begin position="765"/>
        <end position="785"/>
    </location>
</feature>
<evidence type="ECO:0000256" key="17">
    <source>
        <dbReference type="PIRSR" id="PIRSR000615-4"/>
    </source>
</evidence>
<dbReference type="PROSITE" id="PS00107">
    <property type="entry name" value="PROTEIN_KINASE_ATP"/>
    <property type="match status" value="1"/>
</dbReference>
<feature type="binding site" evidence="15">
    <location>
        <begin position="846"/>
        <end position="853"/>
    </location>
    <ligand>
        <name>ATP</name>
        <dbReference type="ChEBI" id="CHEBI:30616"/>
    </ligand>
</feature>
<feature type="binding site" evidence="15 18">
    <location>
        <position position="873"/>
    </location>
    <ligand>
        <name>ATP</name>
        <dbReference type="ChEBI" id="CHEBI:30616"/>
    </ligand>
</feature>
<evidence type="ECO:0000256" key="1">
    <source>
        <dbReference type="ARBA" id="ARBA00004167"/>
    </source>
</evidence>
<dbReference type="InterPro" id="IPR050122">
    <property type="entry name" value="RTK"/>
</dbReference>
<evidence type="ECO:0000313" key="24">
    <source>
        <dbReference type="EMBL" id="PNF14064.1"/>
    </source>
</evidence>
<keyword evidence="10 24" id="KW-0675">Receptor</keyword>
<dbReference type="FunCoup" id="A0A2J7PCL3">
    <property type="interactions" value="153"/>
</dbReference>
<dbReference type="InterPro" id="IPR013783">
    <property type="entry name" value="Ig-like_fold"/>
</dbReference>
<feature type="domain" description="Protein kinase" evidence="22">
    <location>
        <begin position="839"/>
        <end position="1239"/>
    </location>
</feature>